<organism evidence="1 2">
    <name type="scientific">Pieris brassicae</name>
    <name type="common">White butterfly</name>
    <name type="synonym">Large white butterfly</name>
    <dbReference type="NCBI Taxonomy" id="7116"/>
    <lineage>
        <taxon>Eukaryota</taxon>
        <taxon>Metazoa</taxon>
        <taxon>Ecdysozoa</taxon>
        <taxon>Arthropoda</taxon>
        <taxon>Hexapoda</taxon>
        <taxon>Insecta</taxon>
        <taxon>Pterygota</taxon>
        <taxon>Neoptera</taxon>
        <taxon>Endopterygota</taxon>
        <taxon>Lepidoptera</taxon>
        <taxon>Glossata</taxon>
        <taxon>Ditrysia</taxon>
        <taxon>Papilionoidea</taxon>
        <taxon>Pieridae</taxon>
        <taxon>Pierinae</taxon>
        <taxon>Pieris</taxon>
    </lineage>
</organism>
<dbReference type="AlphaFoldDB" id="A0A9P0SRK0"/>
<accession>A0A9P0SRK0</accession>
<proteinExistence type="predicted"/>
<keyword evidence="2" id="KW-1185">Reference proteome</keyword>
<evidence type="ECO:0008006" key="3">
    <source>
        <dbReference type="Google" id="ProtNLM"/>
    </source>
</evidence>
<evidence type="ECO:0000313" key="2">
    <source>
        <dbReference type="Proteomes" id="UP001152562"/>
    </source>
</evidence>
<dbReference type="Proteomes" id="UP001152562">
    <property type="component" value="Unassembled WGS sequence"/>
</dbReference>
<comment type="caution">
    <text evidence="1">The sequence shown here is derived from an EMBL/GenBank/DDBJ whole genome shotgun (WGS) entry which is preliminary data.</text>
</comment>
<protein>
    <recommendedName>
        <fullName evidence="3">FLYWCH-type domain-containing protein</fullName>
    </recommendedName>
</protein>
<reference evidence="1" key="1">
    <citation type="submission" date="2022-05" db="EMBL/GenBank/DDBJ databases">
        <authorList>
            <person name="Okamura Y."/>
        </authorList>
    </citation>
    <scope>NUCLEOTIDE SEQUENCE</scope>
</reference>
<evidence type="ECO:0000313" key="1">
    <source>
        <dbReference type="EMBL" id="CAH3926458.1"/>
    </source>
</evidence>
<gene>
    <name evidence="1" type="ORF">PIBRA_LOCUS1159</name>
</gene>
<dbReference type="EMBL" id="CALOZG010000001">
    <property type="protein sequence ID" value="CAH3926458.1"/>
    <property type="molecule type" value="Genomic_DNA"/>
</dbReference>
<sequence>MTSKARWYCNKKHRGCKDIEFIPTKNKRLLVFKDYTYFMMHSDRRWYCSSKRSGCKAIVIFVNEVVHQVEEHNHNPPNLVRNRDESRLNDTAFLRYYRQYRRSNPEKFVEEKVEVKENPDPVATVSGLLDFLLPNK</sequence>
<name>A0A9P0SRK0_PIEBR</name>
<dbReference type="Gene3D" id="2.20.25.240">
    <property type="match status" value="1"/>
</dbReference>